<reference evidence="1 2" key="1">
    <citation type="submission" date="2020-08" db="EMBL/GenBank/DDBJ databases">
        <title>Genomic Encyclopedia of Type Strains, Phase IV (KMG-IV): sequencing the most valuable type-strain genomes for metagenomic binning, comparative biology and taxonomic classification.</title>
        <authorList>
            <person name="Goeker M."/>
        </authorList>
    </citation>
    <scope>NUCLEOTIDE SEQUENCE [LARGE SCALE GENOMIC DNA]</scope>
    <source>
        <strain evidence="1 2">DSM 16813</strain>
    </source>
</reference>
<dbReference type="EMBL" id="JACHFA010000020">
    <property type="protein sequence ID" value="MBB6032122.1"/>
    <property type="molecule type" value="Genomic_DNA"/>
</dbReference>
<accession>A0ABR6P7X7</accession>
<organism evidence="1 2">
    <name type="scientific">Borreliella spielmanii</name>
    <dbReference type="NCBI Taxonomy" id="88916"/>
    <lineage>
        <taxon>Bacteria</taxon>
        <taxon>Pseudomonadati</taxon>
        <taxon>Spirochaetota</taxon>
        <taxon>Spirochaetia</taxon>
        <taxon>Spirochaetales</taxon>
        <taxon>Borreliaceae</taxon>
        <taxon>Borreliella</taxon>
    </lineage>
</organism>
<keyword evidence="2" id="KW-1185">Reference proteome</keyword>
<protein>
    <submittedName>
        <fullName evidence="1">Uncharacterized protein</fullName>
    </submittedName>
</protein>
<proteinExistence type="predicted"/>
<comment type="caution">
    <text evidence="1">The sequence shown here is derived from an EMBL/GenBank/DDBJ whole genome shotgun (WGS) entry which is preliminary data.</text>
</comment>
<sequence length="162" mass="19653">MKKLLFKILFVFIIFVSNIYGNSLDDVVIKNNKKAIEFLDDILKDKNYIKVLNTYPDERIENPNYDYNYKENMIDTIIQGLKSYSDGTSMKFLIHFYGFPKKLEHLPEEKRYSEVERFRLFTFMELHCLHNCIMNSEKKCFNDFYSNFLVYIKDLNKRYKIQ</sequence>
<name>A0ABR6P7X7_9SPIR</name>
<evidence type="ECO:0000313" key="1">
    <source>
        <dbReference type="EMBL" id="MBB6032122.1"/>
    </source>
</evidence>
<dbReference type="RefSeq" id="WP_183224507.1">
    <property type="nucleotide sequence ID" value="NZ_JACHFA010000020.1"/>
</dbReference>
<dbReference type="Proteomes" id="UP000566276">
    <property type="component" value="Unassembled WGS sequence"/>
</dbReference>
<gene>
    <name evidence="1" type="ORF">HNR35_001125</name>
</gene>
<evidence type="ECO:0000313" key="2">
    <source>
        <dbReference type="Proteomes" id="UP000566276"/>
    </source>
</evidence>